<keyword evidence="3" id="KW-1185">Reference proteome</keyword>
<dbReference type="AlphaFoldDB" id="A0A444X847"/>
<organism evidence="2 3">
    <name type="scientific">Arachis hypogaea</name>
    <name type="common">Peanut</name>
    <dbReference type="NCBI Taxonomy" id="3818"/>
    <lineage>
        <taxon>Eukaryota</taxon>
        <taxon>Viridiplantae</taxon>
        <taxon>Streptophyta</taxon>
        <taxon>Embryophyta</taxon>
        <taxon>Tracheophyta</taxon>
        <taxon>Spermatophyta</taxon>
        <taxon>Magnoliopsida</taxon>
        <taxon>eudicotyledons</taxon>
        <taxon>Gunneridae</taxon>
        <taxon>Pentapetalae</taxon>
        <taxon>rosids</taxon>
        <taxon>fabids</taxon>
        <taxon>Fabales</taxon>
        <taxon>Fabaceae</taxon>
        <taxon>Papilionoideae</taxon>
        <taxon>50 kb inversion clade</taxon>
        <taxon>dalbergioids sensu lato</taxon>
        <taxon>Dalbergieae</taxon>
        <taxon>Pterocarpus clade</taxon>
        <taxon>Arachis</taxon>
    </lineage>
</organism>
<dbReference type="Gene3D" id="3.40.30.10">
    <property type="entry name" value="Glutaredoxin"/>
    <property type="match status" value="1"/>
</dbReference>
<name>A0A444X847_ARAHY</name>
<dbReference type="InterPro" id="IPR036249">
    <property type="entry name" value="Thioredoxin-like_sf"/>
</dbReference>
<dbReference type="PROSITE" id="PS51354">
    <property type="entry name" value="GLUTAREDOXIN_2"/>
    <property type="match status" value="1"/>
</dbReference>
<feature type="region of interest" description="Disordered" evidence="1">
    <location>
        <begin position="97"/>
        <end position="120"/>
    </location>
</feature>
<reference evidence="2 3" key="1">
    <citation type="submission" date="2019-01" db="EMBL/GenBank/DDBJ databases">
        <title>Sequencing of cultivated peanut Arachis hypogaea provides insights into genome evolution and oil improvement.</title>
        <authorList>
            <person name="Chen X."/>
        </authorList>
    </citation>
    <scope>NUCLEOTIDE SEQUENCE [LARGE SCALE GENOMIC DNA]</scope>
    <source>
        <strain evidence="3">cv. Fuhuasheng</strain>
        <tissue evidence="2">Leaves</tissue>
    </source>
</reference>
<evidence type="ECO:0000313" key="3">
    <source>
        <dbReference type="Proteomes" id="UP000289738"/>
    </source>
</evidence>
<protein>
    <submittedName>
        <fullName evidence="2">Uncharacterized protein</fullName>
    </submittedName>
</protein>
<dbReference type="PANTHER" id="PTHR45669">
    <property type="entry name" value="GLUTAREDOXIN DOMAIN-CONTAINING CYSTEINE-RICH PROTEIN CG12206-RELATED"/>
    <property type="match status" value="1"/>
</dbReference>
<dbReference type="PANTHER" id="PTHR45669:SF30">
    <property type="entry name" value="OS04G0641300 PROTEIN"/>
    <property type="match status" value="1"/>
</dbReference>
<gene>
    <name evidence="2" type="ORF">Ahy_B10g105473</name>
</gene>
<proteinExistence type="predicted"/>
<comment type="caution">
    <text evidence="2">The sequence shown here is derived from an EMBL/GenBank/DDBJ whole genome shotgun (WGS) entry which is preliminary data.</text>
</comment>
<evidence type="ECO:0000256" key="1">
    <source>
        <dbReference type="SAM" id="MobiDB-lite"/>
    </source>
</evidence>
<dbReference type="Proteomes" id="UP000289738">
    <property type="component" value="Chromosome B10"/>
</dbReference>
<dbReference type="SUPFAM" id="SSF52833">
    <property type="entry name" value="Thioredoxin-like"/>
    <property type="match status" value="1"/>
</dbReference>
<evidence type="ECO:0000313" key="2">
    <source>
        <dbReference type="EMBL" id="RYQ85849.1"/>
    </source>
</evidence>
<dbReference type="Pfam" id="PF23733">
    <property type="entry name" value="GRXCR1-2_C"/>
    <property type="match status" value="1"/>
</dbReference>
<dbReference type="EMBL" id="SDMP01000020">
    <property type="protein sequence ID" value="RYQ85849.1"/>
    <property type="molecule type" value="Genomic_DNA"/>
</dbReference>
<sequence length="143" mass="15819">MHSGFKEELKELLRAGGAFGKGGGLPRVFVGGNYIGGAEEIQRMHEEGKLEKLLQCCEKIDENNNVDGGGVCEACGDIRFVPCETCYGSCKIYYDEGYDDDDDDDDDDEEQQEQDSDEVGDCGFKRCPDCNENGLIRCPICCY</sequence>
<accession>A0A444X847</accession>